<dbReference type="EMBL" id="FNXG01000008">
    <property type="protein sequence ID" value="SEI12201.1"/>
    <property type="molecule type" value="Genomic_DNA"/>
</dbReference>
<evidence type="ECO:0000313" key="3">
    <source>
        <dbReference type="Proteomes" id="UP000199125"/>
    </source>
</evidence>
<dbReference type="GO" id="GO:0016616">
    <property type="term" value="F:oxidoreductase activity, acting on the CH-OH group of donors, NAD or NADP as acceptor"/>
    <property type="evidence" value="ECO:0007669"/>
    <property type="project" value="TreeGrafter"/>
</dbReference>
<name>A0A1H6NB46_9RHOB</name>
<keyword evidence="3" id="KW-1185">Reference proteome</keyword>
<dbReference type="PRINTS" id="PR00081">
    <property type="entry name" value="GDHRDH"/>
</dbReference>
<dbReference type="SUPFAM" id="SSF51735">
    <property type="entry name" value="NAD(P)-binding Rossmann-fold domains"/>
    <property type="match status" value="1"/>
</dbReference>
<dbReference type="AlphaFoldDB" id="A0A1H6NB46"/>
<organism evidence="2 3">
    <name type="scientific">Paracoccus alkenifer</name>
    <dbReference type="NCBI Taxonomy" id="65735"/>
    <lineage>
        <taxon>Bacteria</taxon>
        <taxon>Pseudomonadati</taxon>
        <taxon>Pseudomonadota</taxon>
        <taxon>Alphaproteobacteria</taxon>
        <taxon>Rhodobacterales</taxon>
        <taxon>Paracoccaceae</taxon>
        <taxon>Paracoccus</taxon>
    </lineage>
</organism>
<protein>
    <submittedName>
        <fullName evidence="2">3-oxoacyl-[acyl-carrier protein] reductase</fullName>
    </submittedName>
</protein>
<dbReference type="FunFam" id="3.40.50.720:FF:000084">
    <property type="entry name" value="Short-chain dehydrogenase reductase"/>
    <property type="match status" value="1"/>
</dbReference>
<dbReference type="PANTHER" id="PTHR42760:SF40">
    <property type="entry name" value="3-OXOACYL-[ACYL-CARRIER-PROTEIN] REDUCTASE, CHLOROPLASTIC"/>
    <property type="match status" value="1"/>
</dbReference>
<gene>
    <name evidence="2" type="ORF">SAMN04488075_3075</name>
</gene>
<dbReference type="Gene3D" id="3.40.50.720">
    <property type="entry name" value="NAD(P)-binding Rossmann-like Domain"/>
    <property type="match status" value="1"/>
</dbReference>
<sequence length="269" mass="27669">MTKPLLGKTAIVTGAARGIGRAYALRLARLGANVVVADLNMQGAARIGEELTAETVMAEVEALGSRALGVEGDLRDPGTVERLFSETVAAFGGVDILVNNAGAGVYRDASPFPSLTSQAGFDFLLDVNLRSCVMCCQAAAPLMAEKGTGVIVNISSQTSLEPLKGGAMAVYGAAKSAVNTYTRNLAAELGPKGIRVNAIAPGITLTARLQKLDPENGVGTPEQLEAIALRRFATSEDMANVLEFLVGDLSGYVTGQVISVCGGAVLTPS</sequence>
<dbReference type="PANTHER" id="PTHR42760">
    <property type="entry name" value="SHORT-CHAIN DEHYDROGENASES/REDUCTASES FAMILY MEMBER"/>
    <property type="match status" value="1"/>
</dbReference>
<dbReference type="Proteomes" id="UP000199125">
    <property type="component" value="Unassembled WGS sequence"/>
</dbReference>
<dbReference type="InterPro" id="IPR036291">
    <property type="entry name" value="NAD(P)-bd_dom_sf"/>
</dbReference>
<dbReference type="STRING" id="65735.SAMN04488075_3075"/>
<evidence type="ECO:0000256" key="1">
    <source>
        <dbReference type="ARBA" id="ARBA00006484"/>
    </source>
</evidence>
<reference evidence="3" key="1">
    <citation type="submission" date="2016-10" db="EMBL/GenBank/DDBJ databases">
        <authorList>
            <person name="Varghese N."/>
            <person name="Submissions S."/>
        </authorList>
    </citation>
    <scope>NUCLEOTIDE SEQUENCE [LARGE SCALE GENOMIC DNA]</scope>
    <source>
        <strain evidence="3">DSM 11593</strain>
    </source>
</reference>
<dbReference type="GO" id="GO:0030497">
    <property type="term" value="P:fatty acid elongation"/>
    <property type="evidence" value="ECO:0007669"/>
    <property type="project" value="TreeGrafter"/>
</dbReference>
<dbReference type="Pfam" id="PF13561">
    <property type="entry name" value="adh_short_C2"/>
    <property type="match status" value="1"/>
</dbReference>
<dbReference type="RefSeq" id="WP_090849011.1">
    <property type="nucleotide sequence ID" value="NZ_FNXG01000008.1"/>
</dbReference>
<dbReference type="CDD" id="cd05233">
    <property type="entry name" value="SDR_c"/>
    <property type="match status" value="1"/>
</dbReference>
<dbReference type="PRINTS" id="PR00080">
    <property type="entry name" value="SDRFAMILY"/>
</dbReference>
<proteinExistence type="inferred from homology"/>
<dbReference type="InterPro" id="IPR002347">
    <property type="entry name" value="SDR_fam"/>
</dbReference>
<evidence type="ECO:0000313" key="2">
    <source>
        <dbReference type="EMBL" id="SEI12201.1"/>
    </source>
</evidence>
<comment type="similarity">
    <text evidence="1">Belongs to the short-chain dehydrogenases/reductases (SDR) family.</text>
</comment>
<accession>A0A1H6NB46</accession>
<dbReference type="OrthoDB" id="9797020at2"/>